<protein>
    <submittedName>
        <fullName evidence="2">Uncharacterized protein</fullName>
    </submittedName>
</protein>
<dbReference type="EMBL" id="KL142373">
    <property type="protein sequence ID" value="KDR79456.1"/>
    <property type="molecule type" value="Genomic_DNA"/>
</dbReference>
<evidence type="ECO:0000313" key="2">
    <source>
        <dbReference type="EMBL" id="KDR79456.1"/>
    </source>
</evidence>
<dbReference type="OrthoDB" id="3044029at2759"/>
<feature type="signal peptide" evidence="1">
    <location>
        <begin position="1"/>
        <end position="27"/>
    </location>
</feature>
<dbReference type="Proteomes" id="UP000027222">
    <property type="component" value="Unassembled WGS sequence"/>
</dbReference>
<proteinExistence type="predicted"/>
<organism evidence="2 3">
    <name type="scientific">Galerina marginata (strain CBS 339.88)</name>
    <dbReference type="NCBI Taxonomy" id="685588"/>
    <lineage>
        <taxon>Eukaryota</taxon>
        <taxon>Fungi</taxon>
        <taxon>Dikarya</taxon>
        <taxon>Basidiomycota</taxon>
        <taxon>Agaricomycotina</taxon>
        <taxon>Agaricomycetes</taxon>
        <taxon>Agaricomycetidae</taxon>
        <taxon>Agaricales</taxon>
        <taxon>Agaricineae</taxon>
        <taxon>Strophariaceae</taxon>
        <taxon>Galerina</taxon>
    </lineage>
</organism>
<feature type="chain" id="PRO_5001649270" evidence="1">
    <location>
        <begin position="28"/>
        <end position="201"/>
    </location>
</feature>
<dbReference type="HOGENOM" id="CLU_092528_0_0_1"/>
<keyword evidence="3" id="KW-1185">Reference proteome</keyword>
<evidence type="ECO:0000256" key="1">
    <source>
        <dbReference type="SAM" id="SignalP"/>
    </source>
</evidence>
<accession>A0A067T8M8</accession>
<name>A0A067T8M8_GALM3</name>
<reference evidence="3" key="1">
    <citation type="journal article" date="2014" name="Proc. Natl. Acad. Sci. U.S.A.">
        <title>Extensive sampling of basidiomycete genomes demonstrates inadequacy of the white-rot/brown-rot paradigm for wood decay fungi.</title>
        <authorList>
            <person name="Riley R."/>
            <person name="Salamov A.A."/>
            <person name="Brown D.W."/>
            <person name="Nagy L.G."/>
            <person name="Floudas D."/>
            <person name="Held B.W."/>
            <person name="Levasseur A."/>
            <person name="Lombard V."/>
            <person name="Morin E."/>
            <person name="Otillar R."/>
            <person name="Lindquist E.A."/>
            <person name="Sun H."/>
            <person name="LaButti K.M."/>
            <person name="Schmutz J."/>
            <person name="Jabbour D."/>
            <person name="Luo H."/>
            <person name="Baker S.E."/>
            <person name="Pisabarro A.G."/>
            <person name="Walton J.D."/>
            <person name="Blanchette R.A."/>
            <person name="Henrissat B."/>
            <person name="Martin F."/>
            <person name="Cullen D."/>
            <person name="Hibbett D.S."/>
            <person name="Grigoriev I.V."/>
        </authorList>
    </citation>
    <scope>NUCLEOTIDE SEQUENCE [LARGE SCALE GENOMIC DNA]</scope>
    <source>
        <strain evidence="3">CBS 339.88</strain>
    </source>
</reference>
<dbReference type="AlphaFoldDB" id="A0A067T8M8"/>
<keyword evidence="1" id="KW-0732">Signal</keyword>
<evidence type="ECO:0000313" key="3">
    <source>
        <dbReference type="Proteomes" id="UP000027222"/>
    </source>
</evidence>
<gene>
    <name evidence="2" type="ORF">GALMADRAFT_243546</name>
</gene>
<sequence length="201" mass="21387">MVHARMTLECALALLATLITSIQQVSSHPNPLGLGKRAAADNTVIVRGVDDFCLVVTRNANTDVGDSEQPGGMQSYCTTTAHFSSDQGVIPKDFWRNVEFTTGNGYNGGRYAQLTGCINPYTLDRLNPDDEGGQYDSSGGADGDGNPAGSVCTGYNHYVEILEPAGPRACIRCCDDEDDCPTNMDTAGCPEVIPGNYYDCA</sequence>
<dbReference type="STRING" id="685588.A0A067T8M8"/>